<keyword evidence="3" id="KW-1185">Reference proteome</keyword>
<comment type="caution">
    <text evidence="2">The sequence shown here is derived from an EMBL/GenBank/DDBJ whole genome shotgun (WGS) entry which is preliminary data.</text>
</comment>
<evidence type="ECO:0000256" key="1">
    <source>
        <dbReference type="SAM" id="SignalP"/>
    </source>
</evidence>
<keyword evidence="1" id="KW-0732">Signal</keyword>
<gene>
    <name evidence="2" type="ORF">GCM10017771_58820</name>
</gene>
<dbReference type="EMBL" id="BNAT01000023">
    <property type="protein sequence ID" value="GHE39829.1"/>
    <property type="molecule type" value="Genomic_DNA"/>
</dbReference>
<proteinExistence type="predicted"/>
<accession>A0A919DFY2</accession>
<evidence type="ECO:0008006" key="4">
    <source>
        <dbReference type="Google" id="ProtNLM"/>
    </source>
</evidence>
<protein>
    <recommendedName>
        <fullName evidence="4">Lipoprotein</fullName>
    </recommendedName>
</protein>
<sequence length="155" mass="16934">MRMRLRRLVPCAVLAASLTVCLTGCGGVDGGVRVEGKAATTIPWTGPVYMTDWYGRAWQRPTEVEATMRVSLDKLTWRDWGSSRARATGTSTDVTCLSGCPDGNPRSYRVNVVLSDPVRRGDVAFYSRMTLTPVHPPAPFWVKGSDDMDLGVPDA</sequence>
<reference evidence="2" key="2">
    <citation type="submission" date="2020-09" db="EMBL/GenBank/DDBJ databases">
        <authorList>
            <person name="Sun Q."/>
            <person name="Zhou Y."/>
        </authorList>
    </citation>
    <scope>NUCLEOTIDE SEQUENCE</scope>
    <source>
        <strain evidence="2">CGMCC 4.7403</strain>
    </source>
</reference>
<dbReference type="RefSeq" id="WP_189785464.1">
    <property type="nucleotide sequence ID" value="NZ_BNAT01000023.1"/>
</dbReference>
<evidence type="ECO:0000313" key="2">
    <source>
        <dbReference type="EMBL" id="GHE39829.1"/>
    </source>
</evidence>
<feature type="chain" id="PRO_5039246766" description="Lipoprotein" evidence="1">
    <location>
        <begin position="23"/>
        <end position="155"/>
    </location>
</feature>
<evidence type="ECO:0000313" key="3">
    <source>
        <dbReference type="Proteomes" id="UP000603227"/>
    </source>
</evidence>
<dbReference type="AlphaFoldDB" id="A0A919DFY2"/>
<feature type="signal peptide" evidence="1">
    <location>
        <begin position="1"/>
        <end position="22"/>
    </location>
</feature>
<reference evidence="2" key="1">
    <citation type="journal article" date="2014" name="Int. J. Syst. Evol. Microbiol.">
        <title>Complete genome sequence of Corynebacterium casei LMG S-19264T (=DSM 44701T), isolated from a smear-ripened cheese.</title>
        <authorList>
            <consortium name="US DOE Joint Genome Institute (JGI-PGF)"/>
            <person name="Walter F."/>
            <person name="Albersmeier A."/>
            <person name="Kalinowski J."/>
            <person name="Ruckert C."/>
        </authorList>
    </citation>
    <scope>NUCLEOTIDE SEQUENCE</scope>
    <source>
        <strain evidence="2">CGMCC 4.7403</strain>
    </source>
</reference>
<organism evidence="2 3">
    <name type="scientific">Streptomyces capitiformicae</name>
    <dbReference type="NCBI Taxonomy" id="2014920"/>
    <lineage>
        <taxon>Bacteria</taxon>
        <taxon>Bacillati</taxon>
        <taxon>Actinomycetota</taxon>
        <taxon>Actinomycetes</taxon>
        <taxon>Kitasatosporales</taxon>
        <taxon>Streptomycetaceae</taxon>
        <taxon>Streptomyces</taxon>
    </lineage>
</organism>
<name>A0A919DFY2_9ACTN</name>
<dbReference type="Proteomes" id="UP000603227">
    <property type="component" value="Unassembled WGS sequence"/>
</dbReference>